<dbReference type="AlphaFoldDB" id="A0A1N6GVH5"/>
<accession>A0A1N6GVH5</accession>
<dbReference type="EMBL" id="FSRO01000001">
    <property type="protein sequence ID" value="SIO11457.1"/>
    <property type="molecule type" value="Genomic_DNA"/>
</dbReference>
<dbReference type="InterPro" id="IPR006685">
    <property type="entry name" value="MscS_channel_2nd"/>
</dbReference>
<comment type="subcellular location">
    <subcellularLocation>
        <location evidence="1">Cell membrane</location>
        <topology evidence="1">Multi-pass membrane protein</topology>
    </subcellularLocation>
</comment>
<dbReference type="SUPFAM" id="SSF82861">
    <property type="entry name" value="Mechanosensitive channel protein MscS (YggB), transmembrane region"/>
    <property type="match status" value="1"/>
</dbReference>
<dbReference type="Pfam" id="PF00924">
    <property type="entry name" value="MS_channel_2nd"/>
    <property type="match status" value="1"/>
</dbReference>
<keyword evidence="16" id="KW-1185">Reference proteome</keyword>
<evidence type="ECO:0000256" key="4">
    <source>
        <dbReference type="ARBA" id="ARBA00022692"/>
    </source>
</evidence>
<dbReference type="eggNOG" id="COG3264">
    <property type="taxonomic scope" value="Bacteria"/>
</dbReference>
<keyword evidence="4 8" id="KW-0812">Transmembrane</keyword>
<feature type="transmembrane region" description="Helical" evidence="8">
    <location>
        <begin position="721"/>
        <end position="743"/>
    </location>
</feature>
<dbReference type="RefSeq" id="WP_028460665.1">
    <property type="nucleotide sequence ID" value="NZ_FSRO01000001.1"/>
</dbReference>
<feature type="domain" description="Mechanosensitive ion channel MscS porin" evidence="12">
    <location>
        <begin position="59"/>
        <end position="296"/>
    </location>
</feature>
<dbReference type="InterPro" id="IPR025692">
    <property type="entry name" value="MscS_IM_dom1"/>
</dbReference>
<dbReference type="InterPro" id="IPR052702">
    <property type="entry name" value="MscS-like_channel"/>
</dbReference>
<feature type="transmembrane region" description="Helical" evidence="8">
    <location>
        <begin position="650"/>
        <end position="670"/>
    </location>
</feature>
<dbReference type="InterPro" id="IPR049278">
    <property type="entry name" value="MS_channel_C"/>
</dbReference>
<dbReference type="InterPro" id="IPR049142">
    <property type="entry name" value="MS_channel_1st"/>
</dbReference>
<keyword evidence="9" id="KW-0732">Signal</keyword>
<evidence type="ECO:0000313" key="15">
    <source>
        <dbReference type="EMBL" id="SIO11457.1"/>
    </source>
</evidence>
<evidence type="ECO:0000256" key="1">
    <source>
        <dbReference type="ARBA" id="ARBA00004651"/>
    </source>
</evidence>
<evidence type="ECO:0000256" key="2">
    <source>
        <dbReference type="ARBA" id="ARBA00008017"/>
    </source>
</evidence>
<feature type="transmembrane region" description="Helical" evidence="8">
    <location>
        <begin position="524"/>
        <end position="543"/>
    </location>
</feature>
<dbReference type="InterPro" id="IPR024393">
    <property type="entry name" value="MscS_porin"/>
</dbReference>
<keyword evidence="5 8" id="KW-1133">Transmembrane helix</keyword>
<dbReference type="Gene3D" id="1.10.287.1260">
    <property type="match status" value="1"/>
</dbReference>
<dbReference type="PANTHER" id="PTHR30347">
    <property type="entry name" value="POTASSIUM CHANNEL RELATED"/>
    <property type="match status" value="1"/>
</dbReference>
<feature type="domain" description="Mechanosensitive ion channel MscS C-terminal" evidence="13">
    <location>
        <begin position="1035"/>
        <end position="1118"/>
    </location>
</feature>
<evidence type="ECO:0000256" key="7">
    <source>
        <dbReference type="SAM" id="Coils"/>
    </source>
</evidence>
<dbReference type="Proteomes" id="UP000185062">
    <property type="component" value="Unassembled WGS sequence"/>
</dbReference>
<feature type="domain" description="Mechanosensitive ion channel inner membrane" evidence="11">
    <location>
        <begin position="524"/>
        <end position="858"/>
    </location>
</feature>
<evidence type="ECO:0000259" key="14">
    <source>
        <dbReference type="Pfam" id="PF21088"/>
    </source>
</evidence>
<evidence type="ECO:0000256" key="5">
    <source>
        <dbReference type="ARBA" id="ARBA00022989"/>
    </source>
</evidence>
<feature type="transmembrane region" description="Helical" evidence="8">
    <location>
        <begin position="564"/>
        <end position="586"/>
    </location>
</feature>
<sequence>MNVVARWVVGFLLFLFLPTCSLFAQVAKPAVKPTNQTAQTEHAEQTEASLTIIRDKIEVISKKANLEETLKQRILNAYHATETNLEEQLILEQQIQIIQSQLKNLPIETKQLEKRIHETEKQFKTELEENFSLDPSGNLEQRLVIEKSNLNELKSSINRLEVQIDEQLKRPQQIREQIAEAKTTQANIQQEQVALSKLVLSKQEINARQAQLDSRANKLTVTLNKLELENIAYPLSLDAKKLELQLLNLQSKQLSNLVKQIDDFLIEQRQREIEKEQAILIQAQRETAGKHPVIQKTARKNIRYNQLLQEINKKLEQYLDQKNRIDARYKQLEKDFQSAEQKINLAGLSPSLGNLLREQRRNLPLTKNSQHLFDNIQEEIALASLEQFQLDEEKRVLVDIDQAIPARMASYVSNHLDAAEKLKVSDELRTLLNNERELVLKLVSVYSTYSRALDDVNYSLQQLVELGEKFNHYLNERLLWVPSAPVIDKHYVLEIIESILWLSNPSHWHQLVTDIKDSISVSPLLAFLGFILISSQLWFKQTINTHLKKLLEKANKPYADRFEFTFYGLGYIFLLVLPLFMLLVWPGWLLLLNTQAADFSHAVADGMLMAAIPFLIIQFFYRLFRPGGFVQTLFGWQEHSIQLLRGQLQWIRLVIVPTMFLIGMFADGTYSEHSYTLGRTALIIALLALAYLFHRFAHPLTGLGKDFYQENPNSWIYRLRYIWYAILVLAPLIIIGFAIAGYYQSALELQHKLVILLRLIFFTVLLHEIGLRWLVLANRQLALQNARQKRKLQEQAETKTGTSTINPEEELLLDIPKINEQSEKLLGAMTIAILVMGCWLVLRDIMPAFSIFDQVVLWQHIAVIEGQETLQPITLVNVFFCLLYLVLTLIFVNNFPSLIDLFFVGRYSMTSGSRYAFIHLTRYAVITITFIAVVNELGGRWSEVQWLVAAISVGLGFGLQEIFANMVSGIILLFERPIRVGDTVTVGDVTGKVSRIQIRATTLTDWDQRELVVPNKIFITDKLINWTLTDPVTRVVIPVRIAYGSDEELALRIFKQVIEESPLVLEDPEPSVFFIGFGESSLDFTLRVFVRDMDDRLPVIDDIHRRIRRAFKANNIKIPFPQRDLNIRPSEFYNTPILNQSGRID</sequence>
<protein>
    <submittedName>
        <fullName evidence="15">Potassium efflux system protein</fullName>
    </submittedName>
</protein>
<dbReference type="InterPro" id="IPR010920">
    <property type="entry name" value="LSM_dom_sf"/>
</dbReference>
<feature type="transmembrane region" description="Helical" evidence="8">
    <location>
        <begin position="825"/>
        <end position="842"/>
    </location>
</feature>
<dbReference type="SUPFAM" id="SSF50182">
    <property type="entry name" value="Sm-like ribonucleoproteins"/>
    <property type="match status" value="1"/>
</dbReference>
<feature type="signal peptide" evidence="9">
    <location>
        <begin position="1"/>
        <end position="24"/>
    </location>
</feature>
<feature type="domain" description="Mechanosensitive ion channel transmembrane helices 2/3" evidence="14">
    <location>
        <begin position="920"/>
        <end position="960"/>
    </location>
</feature>
<name>A0A1N6GVH5_9PROT</name>
<dbReference type="Pfam" id="PF21082">
    <property type="entry name" value="MS_channel_3rd"/>
    <property type="match status" value="1"/>
</dbReference>
<evidence type="ECO:0000313" key="16">
    <source>
        <dbReference type="Proteomes" id="UP000185062"/>
    </source>
</evidence>
<feature type="domain" description="Mechanosensitive ion channel MscS" evidence="10">
    <location>
        <begin position="962"/>
        <end position="1027"/>
    </location>
</feature>
<dbReference type="InterPro" id="IPR023408">
    <property type="entry name" value="MscS_beta-dom_sf"/>
</dbReference>
<dbReference type="Pfam" id="PF12795">
    <property type="entry name" value="MscS_porin"/>
    <property type="match status" value="1"/>
</dbReference>
<dbReference type="eggNOG" id="COG0419">
    <property type="taxonomic scope" value="Bacteria"/>
</dbReference>
<reference evidence="15 16" key="1">
    <citation type="submission" date="2016-12" db="EMBL/GenBank/DDBJ databases">
        <authorList>
            <person name="Song W.-J."/>
            <person name="Kurnit D.M."/>
        </authorList>
    </citation>
    <scope>NUCLEOTIDE SEQUENCE [LARGE SCALE GENOMIC DNA]</scope>
    <source>
        <strain evidence="15 16">ATCC 49181</strain>
    </source>
</reference>
<evidence type="ECO:0000259" key="12">
    <source>
        <dbReference type="Pfam" id="PF12795"/>
    </source>
</evidence>
<feature type="transmembrane region" description="Helical" evidence="8">
    <location>
        <begin position="915"/>
        <end position="934"/>
    </location>
</feature>
<feature type="coiled-coil region" evidence="7">
    <location>
        <begin position="102"/>
        <end position="170"/>
    </location>
</feature>
<evidence type="ECO:0000259" key="13">
    <source>
        <dbReference type="Pfam" id="PF21082"/>
    </source>
</evidence>
<proteinExistence type="inferred from homology"/>
<keyword evidence="3" id="KW-1003">Cell membrane</keyword>
<gene>
    <name evidence="15" type="ORF">SAMN02743940_0881</name>
</gene>
<dbReference type="Pfam" id="PF21088">
    <property type="entry name" value="MS_channel_1st"/>
    <property type="match status" value="1"/>
</dbReference>
<feature type="transmembrane region" description="Helical" evidence="8">
    <location>
        <begin position="755"/>
        <end position="775"/>
    </location>
</feature>
<dbReference type="Pfam" id="PF12794">
    <property type="entry name" value="MscS_TM"/>
    <property type="match status" value="1"/>
</dbReference>
<feature type="transmembrane region" description="Helical" evidence="8">
    <location>
        <begin position="875"/>
        <end position="903"/>
    </location>
</feature>
<evidence type="ECO:0000259" key="10">
    <source>
        <dbReference type="Pfam" id="PF00924"/>
    </source>
</evidence>
<dbReference type="Gene3D" id="3.30.70.100">
    <property type="match status" value="1"/>
</dbReference>
<dbReference type="PANTHER" id="PTHR30347:SF1">
    <property type="entry name" value="MECHANOSENSITIVE CHANNEL MSCK"/>
    <property type="match status" value="1"/>
</dbReference>
<feature type="transmembrane region" description="Helical" evidence="8">
    <location>
        <begin position="606"/>
        <end position="624"/>
    </location>
</feature>
<evidence type="ECO:0000256" key="8">
    <source>
        <dbReference type="SAM" id="Phobius"/>
    </source>
</evidence>
<dbReference type="GO" id="GO:0008381">
    <property type="term" value="F:mechanosensitive monoatomic ion channel activity"/>
    <property type="evidence" value="ECO:0007669"/>
    <property type="project" value="UniProtKB-ARBA"/>
</dbReference>
<evidence type="ECO:0000256" key="9">
    <source>
        <dbReference type="SAM" id="SignalP"/>
    </source>
</evidence>
<keyword evidence="7" id="KW-0175">Coiled coil</keyword>
<feature type="chain" id="PRO_5009936284" evidence="9">
    <location>
        <begin position="25"/>
        <end position="1145"/>
    </location>
</feature>
<evidence type="ECO:0000259" key="11">
    <source>
        <dbReference type="Pfam" id="PF12794"/>
    </source>
</evidence>
<dbReference type="SUPFAM" id="SSF82689">
    <property type="entry name" value="Mechanosensitive channel protein MscS (YggB), C-terminal domain"/>
    <property type="match status" value="1"/>
</dbReference>
<feature type="transmembrane region" description="Helical" evidence="8">
    <location>
        <begin position="946"/>
        <end position="974"/>
    </location>
</feature>
<feature type="transmembrane region" description="Helical" evidence="8">
    <location>
        <begin position="676"/>
        <end position="693"/>
    </location>
</feature>
<organism evidence="15 16">
    <name type="scientific">Nitrosomonas cryotolerans ATCC 49181</name>
    <dbReference type="NCBI Taxonomy" id="1131553"/>
    <lineage>
        <taxon>Bacteria</taxon>
        <taxon>Pseudomonadati</taxon>
        <taxon>Pseudomonadota</taxon>
        <taxon>Betaproteobacteria</taxon>
        <taxon>Nitrosomonadales</taxon>
        <taxon>Nitrosomonadaceae</taxon>
        <taxon>Nitrosomonas</taxon>
    </lineage>
</organism>
<evidence type="ECO:0000256" key="3">
    <source>
        <dbReference type="ARBA" id="ARBA00022475"/>
    </source>
</evidence>
<evidence type="ECO:0000256" key="6">
    <source>
        <dbReference type="ARBA" id="ARBA00023136"/>
    </source>
</evidence>
<keyword evidence="6 8" id="KW-0472">Membrane</keyword>
<dbReference type="Gene3D" id="2.30.30.60">
    <property type="match status" value="1"/>
</dbReference>
<feature type="coiled-coil region" evidence="7">
    <location>
        <begin position="266"/>
        <end position="342"/>
    </location>
</feature>
<comment type="similarity">
    <text evidence="2">Belongs to the MscS (TC 1.A.23) family.</text>
</comment>
<dbReference type="GO" id="GO:0005886">
    <property type="term" value="C:plasma membrane"/>
    <property type="evidence" value="ECO:0007669"/>
    <property type="project" value="UniProtKB-SubCell"/>
</dbReference>
<dbReference type="STRING" id="44575.SAMN05216419_100289"/>
<dbReference type="InterPro" id="IPR011014">
    <property type="entry name" value="MscS_channel_TM-2"/>
</dbReference>
<dbReference type="InterPro" id="IPR011066">
    <property type="entry name" value="MscS_channel_C_sf"/>
</dbReference>